<dbReference type="GO" id="GO:0005829">
    <property type="term" value="C:cytosol"/>
    <property type="evidence" value="ECO:0007669"/>
    <property type="project" value="TreeGrafter"/>
</dbReference>
<dbReference type="Proteomes" id="UP000885744">
    <property type="component" value="Unassembled WGS sequence"/>
</dbReference>
<dbReference type="GO" id="GO:0016787">
    <property type="term" value="F:hydrolase activity"/>
    <property type="evidence" value="ECO:0007669"/>
    <property type="project" value="UniProtKB-KW"/>
</dbReference>
<dbReference type="Gene3D" id="1.10.860.10">
    <property type="entry name" value="DNAb Helicase, Chain A"/>
    <property type="match status" value="1"/>
</dbReference>
<dbReference type="InterPro" id="IPR036185">
    <property type="entry name" value="DNA_heli_DnaB-like_N_sf"/>
</dbReference>
<evidence type="ECO:0000256" key="4">
    <source>
        <dbReference type="ARBA" id="ARBA00022741"/>
    </source>
</evidence>
<evidence type="ECO:0000256" key="11">
    <source>
        <dbReference type="ARBA" id="ARBA00048954"/>
    </source>
</evidence>
<dbReference type="EMBL" id="DRHH01000072">
    <property type="protein sequence ID" value="HEB14101.1"/>
    <property type="molecule type" value="Genomic_DNA"/>
</dbReference>
<dbReference type="GO" id="GO:0003677">
    <property type="term" value="F:DNA binding"/>
    <property type="evidence" value="ECO:0007669"/>
    <property type="project" value="UniProtKB-KW"/>
</dbReference>
<dbReference type="SUPFAM" id="SSF48024">
    <property type="entry name" value="N-terminal domain of DnaB helicase"/>
    <property type="match status" value="1"/>
</dbReference>
<dbReference type="PANTHER" id="PTHR30153">
    <property type="entry name" value="REPLICATIVE DNA HELICASE DNAB"/>
    <property type="match status" value="1"/>
</dbReference>
<dbReference type="PROSITE" id="PS51199">
    <property type="entry name" value="SF4_HELICASE"/>
    <property type="match status" value="1"/>
</dbReference>
<keyword evidence="8" id="KW-0238">DNA-binding</keyword>
<dbReference type="FunFam" id="1.10.860.10:FF:000001">
    <property type="entry name" value="Replicative DNA helicase"/>
    <property type="match status" value="1"/>
</dbReference>
<dbReference type="SUPFAM" id="SSF52540">
    <property type="entry name" value="P-loop containing nucleoside triphosphate hydrolases"/>
    <property type="match status" value="1"/>
</dbReference>
<dbReference type="GO" id="GO:0006269">
    <property type="term" value="P:DNA replication, synthesis of primer"/>
    <property type="evidence" value="ECO:0007669"/>
    <property type="project" value="UniProtKB-KW"/>
</dbReference>
<dbReference type="GO" id="GO:1990077">
    <property type="term" value="C:primosome complex"/>
    <property type="evidence" value="ECO:0007669"/>
    <property type="project" value="UniProtKB-KW"/>
</dbReference>
<accession>A0A7C1SXX6</accession>
<evidence type="ECO:0000256" key="8">
    <source>
        <dbReference type="ARBA" id="ARBA00023125"/>
    </source>
</evidence>
<dbReference type="EC" id="5.6.2.3" evidence="10"/>
<dbReference type="Pfam" id="PF03796">
    <property type="entry name" value="DnaB_C"/>
    <property type="match status" value="1"/>
</dbReference>
<evidence type="ECO:0000256" key="2">
    <source>
        <dbReference type="ARBA" id="ARBA00022515"/>
    </source>
</evidence>
<dbReference type="InterPro" id="IPR027417">
    <property type="entry name" value="P-loop_NTPase"/>
</dbReference>
<keyword evidence="5" id="KW-0378">Hydrolase</keyword>
<comment type="caution">
    <text evidence="13">The sequence shown here is derived from an EMBL/GenBank/DDBJ whole genome shotgun (WGS) entry which is preliminary data.</text>
</comment>
<dbReference type="InterPro" id="IPR007693">
    <property type="entry name" value="DNA_helicase_DnaB-like_N"/>
</dbReference>
<evidence type="ECO:0000256" key="10">
    <source>
        <dbReference type="ARBA" id="ARBA00044969"/>
    </source>
</evidence>
<keyword evidence="4" id="KW-0547">Nucleotide-binding</keyword>
<dbReference type="Gene3D" id="3.40.50.300">
    <property type="entry name" value="P-loop containing nucleotide triphosphate hydrolases"/>
    <property type="match status" value="1"/>
</dbReference>
<dbReference type="Pfam" id="PF00772">
    <property type="entry name" value="DnaB"/>
    <property type="match status" value="1"/>
</dbReference>
<sequence length="299" mass="32740">MAEPKIPPHDLEAEKSLLGALLIDKDAVVKVVDFLKSDHFYHNGHGTIFEAILDLYAKSSPADLITVTSALKNKKKLKSIGGASFLAELTEAVPTSSHVEHYGKMVYNNAIKRELISVSSQIAEQGFDESLDLEDLLDKAESSLFAISQTRDRSVFSHIKKNLEEAFDRLDDLHKDPNKLHGIPTGLKSLDEKIGGLQRSTMVVLAARPSLGKTSMALNIAQNAAVKHKIPVGIFSLETSKSQLVHRLLSSQADLDAWKLSTGKLEQDDFKKLGDAMGVLAEAPIFIDDTPALSVMEMR</sequence>
<dbReference type="InterPro" id="IPR016136">
    <property type="entry name" value="DNA_helicase_N/primase_C"/>
</dbReference>
<gene>
    <name evidence="13" type="ORF">ENI09_01690</name>
</gene>
<comment type="catalytic activity">
    <reaction evidence="11">
        <text>ATP + H2O = ADP + phosphate + H(+)</text>
        <dbReference type="Rhea" id="RHEA:13065"/>
        <dbReference type="ChEBI" id="CHEBI:15377"/>
        <dbReference type="ChEBI" id="CHEBI:15378"/>
        <dbReference type="ChEBI" id="CHEBI:30616"/>
        <dbReference type="ChEBI" id="CHEBI:43474"/>
        <dbReference type="ChEBI" id="CHEBI:456216"/>
        <dbReference type="EC" id="5.6.2.3"/>
    </reaction>
</comment>
<evidence type="ECO:0000256" key="6">
    <source>
        <dbReference type="ARBA" id="ARBA00022806"/>
    </source>
</evidence>
<reference evidence="13" key="1">
    <citation type="journal article" date="2020" name="mSystems">
        <title>Genome- and Community-Level Interaction Insights into Carbon Utilization and Element Cycling Functions of Hydrothermarchaeota in Hydrothermal Sediment.</title>
        <authorList>
            <person name="Zhou Z."/>
            <person name="Liu Y."/>
            <person name="Xu W."/>
            <person name="Pan J."/>
            <person name="Luo Z.H."/>
            <person name="Li M."/>
        </authorList>
    </citation>
    <scope>NUCLEOTIDE SEQUENCE [LARGE SCALE GENOMIC DNA]</scope>
    <source>
        <strain evidence="13">HyVt-365</strain>
    </source>
</reference>
<keyword evidence="6 13" id="KW-0347">Helicase</keyword>
<feature type="domain" description="SF4 helicase" evidence="12">
    <location>
        <begin position="176"/>
        <end position="299"/>
    </location>
</feature>
<evidence type="ECO:0000256" key="1">
    <source>
        <dbReference type="ARBA" id="ARBA00008428"/>
    </source>
</evidence>
<proteinExistence type="inferred from homology"/>
<keyword evidence="7" id="KW-0067">ATP-binding</keyword>
<evidence type="ECO:0000313" key="13">
    <source>
        <dbReference type="EMBL" id="HEB14101.1"/>
    </source>
</evidence>
<protein>
    <recommendedName>
        <fullName evidence="10">DNA 5'-3' helicase</fullName>
        <ecNumber evidence="10">5.6.2.3</ecNumber>
    </recommendedName>
</protein>
<keyword evidence="2" id="KW-0639">Primosome</keyword>
<evidence type="ECO:0000256" key="3">
    <source>
        <dbReference type="ARBA" id="ARBA00022705"/>
    </source>
</evidence>
<evidence type="ECO:0000256" key="9">
    <source>
        <dbReference type="ARBA" id="ARBA00023235"/>
    </source>
</evidence>
<feature type="non-terminal residue" evidence="13">
    <location>
        <position position="299"/>
    </location>
</feature>
<dbReference type="InterPro" id="IPR007694">
    <property type="entry name" value="DNA_helicase_DnaB-like_C"/>
</dbReference>
<comment type="similarity">
    <text evidence="1">Belongs to the helicase family. DnaB subfamily.</text>
</comment>
<dbReference type="PANTHER" id="PTHR30153:SF2">
    <property type="entry name" value="REPLICATIVE DNA HELICASE"/>
    <property type="match status" value="1"/>
</dbReference>
<keyword evidence="3" id="KW-0235">DNA replication</keyword>
<evidence type="ECO:0000259" key="12">
    <source>
        <dbReference type="PROSITE" id="PS51199"/>
    </source>
</evidence>
<keyword evidence="9" id="KW-0413">Isomerase</keyword>
<evidence type="ECO:0000256" key="7">
    <source>
        <dbReference type="ARBA" id="ARBA00022840"/>
    </source>
</evidence>
<dbReference type="AlphaFoldDB" id="A0A7C1SXX6"/>
<name>A0A7C1SXX6_UNCKA</name>
<evidence type="ECO:0000256" key="5">
    <source>
        <dbReference type="ARBA" id="ARBA00022801"/>
    </source>
</evidence>
<dbReference type="GO" id="GO:0005524">
    <property type="term" value="F:ATP binding"/>
    <property type="evidence" value="ECO:0007669"/>
    <property type="project" value="UniProtKB-KW"/>
</dbReference>
<dbReference type="GO" id="GO:0043139">
    <property type="term" value="F:5'-3' DNA helicase activity"/>
    <property type="evidence" value="ECO:0007669"/>
    <property type="project" value="UniProtKB-EC"/>
</dbReference>
<organism evidence="13">
    <name type="scientific">candidate division WWE3 bacterium</name>
    <dbReference type="NCBI Taxonomy" id="2053526"/>
    <lineage>
        <taxon>Bacteria</taxon>
        <taxon>Katanobacteria</taxon>
    </lineage>
</organism>